<dbReference type="InterPro" id="IPR008978">
    <property type="entry name" value="HSP20-like_chaperone"/>
</dbReference>
<dbReference type="SUPFAM" id="SSF49764">
    <property type="entry name" value="HSP20-like chaperones"/>
    <property type="match status" value="1"/>
</dbReference>
<feature type="non-terminal residue" evidence="3">
    <location>
        <position position="1"/>
    </location>
</feature>
<accession>A0AAU9SQM3</accession>
<proteinExistence type="predicted"/>
<feature type="region of interest" description="Disordered" evidence="1">
    <location>
        <begin position="111"/>
        <end position="136"/>
    </location>
</feature>
<dbReference type="Gene3D" id="2.60.40.790">
    <property type="match status" value="1"/>
</dbReference>
<dbReference type="AlphaFoldDB" id="A0AAU9SQM3"/>
<evidence type="ECO:0000313" key="4">
    <source>
        <dbReference type="Proteomes" id="UP000836841"/>
    </source>
</evidence>
<dbReference type="PANTHER" id="PTHR45862">
    <property type="entry name" value="PROTEIN SGT1 HOMOLOG"/>
    <property type="match status" value="1"/>
</dbReference>
<keyword evidence="4" id="KW-1185">Reference proteome</keyword>
<dbReference type="InterPro" id="IPR044563">
    <property type="entry name" value="Sgt1-like"/>
</dbReference>
<protein>
    <recommendedName>
        <fullName evidence="2">SGS domain-containing protein</fullName>
    </recommendedName>
</protein>
<gene>
    <name evidence="3" type="ORF">TAV2_LOCUS19510</name>
</gene>
<reference evidence="3 4" key="1">
    <citation type="submission" date="2022-03" db="EMBL/GenBank/DDBJ databases">
        <authorList>
            <person name="Nunn A."/>
            <person name="Chopra R."/>
            <person name="Nunn A."/>
            <person name="Contreras Garrido A."/>
        </authorList>
    </citation>
    <scope>NUCLEOTIDE SEQUENCE [LARGE SCALE GENOMIC DNA]</scope>
</reference>
<sequence>AVVDENKAIELDPSLAKGYLRKGIRRERFGSSVPSTLPSSSTAPHLLEVDLTSAPAAPAKAKYRHEFYQEPEEVVVTIFAKGIPKQSVNIDFADIITWAILEHGKGPAVLPKPNVSSEVSQRPAYPSSKKEKDEKLEGDAALNKFFREIYQSVDEEDTRRAMSKTFVSIISIFTLIYLKRRSPLR</sequence>
<evidence type="ECO:0000259" key="2">
    <source>
        <dbReference type="Pfam" id="PF05002"/>
    </source>
</evidence>
<dbReference type="EMBL" id="OU466862">
    <property type="protein sequence ID" value="CAH2070389.1"/>
    <property type="molecule type" value="Genomic_DNA"/>
</dbReference>
<feature type="domain" description="SGS" evidence="2">
    <location>
        <begin position="129"/>
        <end position="167"/>
    </location>
</feature>
<evidence type="ECO:0000313" key="3">
    <source>
        <dbReference type="EMBL" id="CAH2070389.1"/>
    </source>
</evidence>
<name>A0AAU9SQM3_THLAR</name>
<dbReference type="Proteomes" id="UP000836841">
    <property type="component" value="Chromosome 6"/>
</dbReference>
<organism evidence="3 4">
    <name type="scientific">Thlaspi arvense</name>
    <name type="common">Field penny-cress</name>
    <dbReference type="NCBI Taxonomy" id="13288"/>
    <lineage>
        <taxon>Eukaryota</taxon>
        <taxon>Viridiplantae</taxon>
        <taxon>Streptophyta</taxon>
        <taxon>Embryophyta</taxon>
        <taxon>Tracheophyta</taxon>
        <taxon>Spermatophyta</taxon>
        <taxon>Magnoliopsida</taxon>
        <taxon>eudicotyledons</taxon>
        <taxon>Gunneridae</taxon>
        <taxon>Pentapetalae</taxon>
        <taxon>rosids</taxon>
        <taxon>malvids</taxon>
        <taxon>Brassicales</taxon>
        <taxon>Brassicaceae</taxon>
        <taxon>Thlaspideae</taxon>
        <taxon>Thlaspi</taxon>
    </lineage>
</organism>
<dbReference type="GO" id="GO:0051087">
    <property type="term" value="F:protein-folding chaperone binding"/>
    <property type="evidence" value="ECO:0007669"/>
    <property type="project" value="InterPro"/>
</dbReference>
<feature type="non-terminal residue" evidence="3">
    <location>
        <position position="185"/>
    </location>
</feature>
<dbReference type="Pfam" id="PF05002">
    <property type="entry name" value="SGS"/>
    <property type="match status" value="1"/>
</dbReference>
<evidence type="ECO:0000256" key="1">
    <source>
        <dbReference type="SAM" id="MobiDB-lite"/>
    </source>
</evidence>
<dbReference type="InterPro" id="IPR007699">
    <property type="entry name" value="SGS_dom"/>
</dbReference>